<keyword evidence="3" id="KW-1185">Reference proteome</keyword>
<name>A0A2T2N754_CORCC</name>
<reference evidence="2 3" key="1">
    <citation type="journal article" date="2018" name="Front. Microbiol.">
        <title>Genome-Wide Analysis of Corynespora cassiicola Leaf Fall Disease Putative Effectors.</title>
        <authorList>
            <person name="Lopez D."/>
            <person name="Ribeiro S."/>
            <person name="Label P."/>
            <person name="Fumanal B."/>
            <person name="Venisse J.S."/>
            <person name="Kohler A."/>
            <person name="de Oliveira R.R."/>
            <person name="Labutti K."/>
            <person name="Lipzen A."/>
            <person name="Lail K."/>
            <person name="Bauer D."/>
            <person name="Ohm R.A."/>
            <person name="Barry K.W."/>
            <person name="Spatafora J."/>
            <person name="Grigoriev I.V."/>
            <person name="Martin F.M."/>
            <person name="Pujade-Renaud V."/>
        </authorList>
    </citation>
    <scope>NUCLEOTIDE SEQUENCE [LARGE SCALE GENOMIC DNA]</scope>
    <source>
        <strain evidence="2 3">Philippines</strain>
    </source>
</reference>
<keyword evidence="1" id="KW-0812">Transmembrane</keyword>
<keyword evidence="1" id="KW-1133">Transmembrane helix</keyword>
<accession>A0A2T2N754</accession>
<feature type="transmembrane region" description="Helical" evidence="1">
    <location>
        <begin position="70"/>
        <end position="96"/>
    </location>
</feature>
<evidence type="ECO:0000313" key="3">
    <source>
        <dbReference type="Proteomes" id="UP000240883"/>
    </source>
</evidence>
<proteinExistence type="predicted"/>
<sequence>MGQGITNVRWSFDMCTRNIWPMFLFSLFFSDERICRTRSPTDLCRVLGAFCLLEFGLKMRDAQSGGGSKLMGAGLAGLLLGCLFLIICPVFCFWAANLSLSPLFFFPHCGCLRVLRFFADVISVWGVPRGAFGVLEGARW</sequence>
<protein>
    <submittedName>
        <fullName evidence="2">Uncharacterized protein</fullName>
    </submittedName>
</protein>
<dbReference type="Proteomes" id="UP000240883">
    <property type="component" value="Unassembled WGS sequence"/>
</dbReference>
<keyword evidence="1" id="KW-0472">Membrane</keyword>
<gene>
    <name evidence="2" type="ORF">BS50DRAFT_156960</name>
</gene>
<evidence type="ECO:0000313" key="2">
    <source>
        <dbReference type="EMBL" id="PSN61243.1"/>
    </source>
</evidence>
<dbReference type="EMBL" id="KZ678145">
    <property type="protein sequence ID" value="PSN61243.1"/>
    <property type="molecule type" value="Genomic_DNA"/>
</dbReference>
<dbReference type="AlphaFoldDB" id="A0A2T2N754"/>
<evidence type="ECO:0000256" key="1">
    <source>
        <dbReference type="SAM" id="Phobius"/>
    </source>
</evidence>
<organism evidence="2 3">
    <name type="scientific">Corynespora cassiicola Philippines</name>
    <dbReference type="NCBI Taxonomy" id="1448308"/>
    <lineage>
        <taxon>Eukaryota</taxon>
        <taxon>Fungi</taxon>
        <taxon>Dikarya</taxon>
        <taxon>Ascomycota</taxon>
        <taxon>Pezizomycotina</taxon>
        <taxon>Dothideomycetes</taxon>
        <taxon>Pleosporomycetidae</taxon>
        <taxon>Pleosporales</taxon>
        <taxon>Corynesporascaceae</taxon>
        <taxon>Corynespora</taxon>
    </lineage>
</organism>